<sequence>MAGHLASDFAFSPLPGGGDGSGELEPGWVDPRTWLNFQGPLGGPGIGPGVGPGSDVLGFSPCPPPHEFCGRMAYCGPQVGLGLVPQVGLETSQPEGQAGAGVENDSEGSSPGPCTVRPIVPVKLEKVEPSPQESQDVKALQKKLEQLAKLLKQKRITLGYTQANMGLTLGVLFGKVFSQTTICCFEALQLSCKNMCKLRPLLEKRVDEADNNENLQEICKA</sequence>
<evidence type="ECO:0000259" key="9">
    <source>
        <dbReference type="PROSITE" id="PS51179"/>
    </source>
</evidence>
<keyword evidence="6" id="KW-0804">Transcription</keyword>
<dbReference type="EMBL" id="JH000245">
    <property type="protein sequence ID" value="EGW05828.1"/>
    <property type="molecule type" value="Genomic_DNA"/>
</dbReference>
<feature type="domain" description="POU-specific" evidence="9">
    <location>
        <begin position="136"/>
        <end position="210"/>
    </location>
</feature>
<keyword evidence="4" id="KW-0238">DNA-binding</keyword>
<dbReference type="SMART" id="SM00352">
    <property type="entry name" value="POU"/>
    <property type="match status" value="1"/>
</dbReference>
<accession>G3HA81</accession>
<dbReference type="Gene3D" id="1.10.260.40">
    <property type="entry name" value="lambda repressor-like DNA-binding domains"/>
    <property type="match status" value="1"/>
</dbReference>
<proteinExistence type="predicted"/>
<evidence type="ECO:0000256" key="6">
    <source>
        <dbReference type="ARBA" id="ARBA00023163"/>
    </source>
</evidence>
<reference evidence="11" key="1">
    <citation type="journal article" date="2011" name="Nat. Biotechnol.">
        <title>The genomic sequence of the Chinese hamster ovary (CHO)-K1 cell line.</title>
        <authorList>
            <person name="Xu X."/>
            <person name="Nagarajan H."/>
            <person name="Lewis N.E."/>
            <person name="Pan S."/>
            <person name="Cai Z."/>
            <person name="Liu X."/>
            <person name="Chen W."/>
            <person name="Xie M."/>
            <person name="Wang W."/>
            <person name="Hammond S."/>
            <person name="Andersen M.R."/>
            <person name="Neff N."/>
            <person name="Passarelli B."/>
            <person name="Koh W."/>
            <person name="Fan H.C."/>
            <person name="Wang J."/>
            <person name="Gui Y."/>
            <person name="Lee K.H."/>
            <person name="Betenbaugh M.J."/>
            <person name="Quake S.R."/>
            <person name="Famili I."/>
            <person name="Palsson B.O."/>
            <person name="Wang J."/>
        </authorList>
    </citation>
    <scope>NUCLEOTIDE SEQUENCE [LARGE SCALE GENOMIC DNA]</scope>
    <source>
        <strain evidence="11">CHO K1 cell line</strain>
    </source>
</reference>
<dbReference type="GO" id="GO:0005634">
    <property type="term" value="C:nucleus"/>
    <property type="evidence" value="ECO:0007669"/>
    <property type="project" value="UniProtKB-SubCell"/>
</dbReference>
<evidence type="ECO:0000256" key="1">
    <source>
        <dbReference type="ARBA" id="ARBA00004123"/>
    </source>
</evidence>
<evidence type="ECO:0000256" key="4">
    <source>
        <dbReference type="ARBA" id="ARBA00023125"/>
    </source>
</evidence>
<dbReference type="AlphaFoldDB" id="G3HA81"/>
<evidence type="ECO:0000256" key="2">
    <source>
        <dbReference type="ARBA" id="ARBA00022553"/>
    </source>
</evidence>
<dbReference type="PROSITE" id="PS51179">
    <property type="entry name" value="POU_3"/>
    <property type="match status" value="1"/>
</dbReference>
<feature type="compositionally biased region" description="Gly residues" evidence="8">
    <location>
        <begin position="40"/>
        <end position="49"/>
    </location>
</feature>
<feature type="region of interest" description="Disordered" evidence="8">
    <location>
        <begin position="1"/>
        <end position="49"/>
    </location>
</feature>
<evidence type="ECO:0000256" key="3">
    <source>
        <dbReference type="ARBA" id="ARBA00023015"/>
    </source>
</evidence>
<dbReference type="InterPro" id="IPR000327">
    <property type="entry name" value="POU_dom"/>
</dbReference>
<protein>
    <submittedName>
        <fullName evidence="10">POU domain, class 5, transcription factor 1</fullName>
    </submittedName>
</protein>
<feature type="region of interest" description="Disordered" evidence="8">
    <location>
        <begin position="91"/>
        <end position="115"/>
    </location>
</feature>
<gene>
    <name evidence="10" type="ORF">I79_007326</name>
</gene>
<keyword evidence="5" id="KW-0371">Homeobox</keyword>
<dbReference type="InterPro" id="IPR050255">
    <property type="entry name" value="POU_domain_TF"/>
</dbReference>
<evidence type="ECO:0000256" key="5">
    <source>
        <dbReference type="ARBA" id="ARBA00023155"/>
    </source>
</evidence>
<organism evidence="10 11">
    <name type="scientific">Cricetulus griseus</name>
    <name type="common">Chinese hamster</name>
    <name type="synonym">Cricetulus barabensis griseus</name>
    <dbReference type="NCBI Taxonomy" id="10029"/>
    <lineage>
        <taxon>Eukaryota</taxon>
        <taxon>Metazoa</taxon>
        <taxon>Chordata</taxon>
        <taxon>Craniata</taxon>
        <taxon>Vertebrata</taxon>
        <taxon>Euteleostomi</taxon>
        <taxon>Mammalia</taxon>
        <taxon>Eutheria</taxon>
        <taxon>Euarchontoglires</taxon>
        <taxon>Glires</taxon>
        <taxon>Rodentia</taxon>
        <taxon>Myomorpha</taxon>
        <taxon>Muroidea</taxon>
        <taxon>Cricetidae</taxon>
        <taxon>Cricetinae</taxon>
        <taxon>Cricetulus</taxon>
    </lineage>
</organism>
<dbReference type="InParanoid" id="G3HA81"/>
<evidence type="ECO:0000313" key="11">
    <source>
        <dbReference type="Proteomes" id="UP000001075"/>
    </source>
</evidence>
<evidence type="ECO:0000256" key="7">
    <source>
        <dbReference type="ARBA" id="ARBA00023242"/>
    </source>
</evidence>
<dbReference type="PANTHER" id="PTHR11636:SF86">
    <property type="entry name" value="POU DOMAIN, CLASS 5, TRANSCRIPTION FACTOR 1-RELATED"/>
    <property type="match status" value="1"/>
</dbReference>
<dbReference type="PANTHER" id="PTHR11636">
    <property type="entry name" value="POU DOMAIN"/>
    <property type="match status" value="1"/>
</dbReference>
<evidence type="ECO:0000256" key="8">
    <source>
        <dbReference type="SAM" id="MobiDB-lite"/>
    </source>
</evidence>
<comment type="subcellular location">
    <subcellularLocation>
        <location evidence="1">Nucleus</location>
    </subcellularLocation>
</comment>
<dbReference type="SUPFAM" id="SSF47413">
    <property type="entry name" value="lambda repressor-like DNA-binding domains"/>
    <property type="match status" value="1"/>
</dbReference>
<dbReference type="GO" id="GO:0000981">
    <property type="term" value="F:DNA-binding transcription factor activity, RNA polymerase II-specific"/>
    <property type="evidence" value="ECO:0007669"/>
    <property type="project" value="TreeGrafter"/>
</dbReference>
<keyword evidence="3" id="KW-0805">Transcription regulation</keyword>
<keyword evidence="7" id="KW-0539">Nucleus</keyword>
<dbReference type="Proteomes" id="UP000001075">
    <property type="component" value="Unassembled WGS sequence"/>
</dbReference>
<dbReference type="GO" id="GO:0000978">
    <property type="term" value="F:RNA polymerase II cis-regulatory region sequence-specific DNA binding"/>
    <property type="evidence" value="ECO:0007669"/>
    <property type="project" value="TreeGrafter"/>
</dbReference>
<evidence type="ECO:0000313" key="10">
    <source>
        <dbReference type="EMBL" id="EGW05828.1"/>
    </source>
</evidence>
<dbReference type="PRINTS" id="PR00028">
    <property type="entry name" value="POUDOMAIN"/>
</dbReference>
<keyword evidence="2" id="KW-0597">Phosphoprotein</keyword>
<dbReference type="InterPro" id="IPR010982">
    <property type="entry name" value="Lambda_DNA-bd_dom_sf"/>
</dbReference>
<name>G3HA81_CRIGR</name>
<dbReference type="STRING" id="10029.G3HA81"/>
<dbReference type="Pfam" id="PF00157">
    <property type="entry name" value="Pou"/>
    <property type="match status" value="1"/>
</dbReference>
<dbReference type="InterPro" id="IPR013847">
    <property type="entry name" value="POU"/>
</dbReference>